<protein>
    <recommendedName>
        <fullName evidence="4">alanine racemase</fullName>
        <ecNumber evidence="4">5.1.1.1</ecNumber>
    </recommendedName>
</protein>
<evidence type="ECO:0000256" key="6">
    <source>
        <dbReference type="ARBA" id="ARBA00023235"/>
    </source>
</evidence>
<name>A0A1L3JC26_9SPHN</name>
<keyword evidence="6" id="KW-0413">Isomerase</keyword>
<organism evidence="10 11">
    <name type="scientific">Sphingorhabdus lutea</name>
    <dbReference type="NCBI Taxonomy" id="1913578"/>
    <lineage>
        <taxon>Bacteria</taxon>
        <taxon>Pseudomonadati</taxon>
        <taxon>Pseudomonadota</taxon>
        <taxon>Alphaproteobacteria</taxon>
        <taxon>Sphingomonadales</taxon>
        <taxon>Sphingomonadaceae</taxon>
        <taxon>Sphingorhabdus</taxon>
    </lineage>
</organism>
<dbReference type="InterPro" id="IPR009006">
    <property type="entry name" value="Ala_racemase/Decarboxylase_C"/>
</dbReference>
<comment type="similarity">
    <text evidence="3">Belongs to the alanine racemase family.</text>
</comment>
<sequence length="346" mass="37984">MTNSPSRLSISIENFISNWRFVDGLSSKATKTAAAVKANGYGLGAREAVKNLSKAGCEKFYVAHFSEAMGIIDLVPSRQIAILNGVFDNDVKDIIAANIIPVLNSPQQIKLWQQAGGGTCHVMLDTGINRLGVTIDQMGEVDWDALNIHNIISHLASADEDVAQNKDQLKQFIKMKQPLKSQICSFANSAGAALGADYHFDETRPGLALYGGVARKEYDGHIKSVAMPQARIIQTRQAKTGDKIGYNAQFICPKDMHIATIAVGYADGYLRSLSNKGMCEIDGRKLPVIGRVSMDLVIINIDEAPDLLANDWVNIYYNLPQMAQLSGLSQYELLTLLGNRFDRHWQ</sequence>
<evidence type="ECO:0000256" key="3">
    <source>
        <dbReference type="ARBA" id="ARBA00007880"/>
    </source>
</evidence>
<reference evidence="10 11" key="1">
    <citation type="submission" date="2016-11" db="EMBL/GenBank/DDBJ databases">
        <title>Sphingorhabdus sp. LPB0140, isolated from marine environment.</title>
        <authorList>
            <person name="Kim E."/>
            <person name="Yi H."/>
        </authorList>
    </citation>
    <scope>NUCLEOTIDE SEQUENCE [LARGE SCALE GENOMIC DNA]</scope>
    <source>
        <strain evidence="10 11">LPB0140</strain>
    </source>
</reference>
<gene>
    <name evidence="10" type="ORF">LPB140_07575</name>
</gene>
<feature type="modified residue" description="N6-(pyridoxal phosphate)lysine" evidence="7">
    <location>
        <position position="37"/>
    </location>
</feature>
<comment type="catalytic activity">
    <reaction evidence="1">
        <text>L-alanine = D-alanine</text>
        <dbReference type="Rhea" id="RHEA:20249"/>
        <dbReference type="ChEBI" id="CHEBI:57416"/>
        <dbReference type="ChEBI" id="CHEBI:57972"/>
        <dbReference type="EC" id="5.1.1.1"/>
    </reaction>
</comment>
<dbReference type="RefSeq" id="WP_072559321.1">
    <property type="nucleotide sequence ID" value="NZ_CP018154.1"/>
</dbReference>
<dbReference type="GO" id="GO:0005829">
    <property type="term" value="C:cytosol"/>
    <property type="evidence" value="ECO:0007669"/>
    <property type="project" value="TreeGrafter"/>
</dbReference>
<dbReference type="InterPro" id="IPR020622">
    <property type="entry name" value="Ala_racemase_pyridoxalP-BS"/>
</dbReference>
<keyword evidence="5 7" id="KW-0663">Pyridoxal phosphate</keyword>
<dbReference type="SUPFAM" id="SSF51419">
    <property type="entry name" value="PLP-binding barrel"/>
    <property type="match status" value="1"/>
</dbReference>
<dbReference type="PROSITE" id="PS00395">
    <property type="entry name" value="ALANINE_RACEMASE"/>
    <property type="match status" value="1"/>
</dbReference>
<dbReference type="Proteomes" id="UP000242561">
    <property type="component" value="Chromosome"/>
</dbReference>
<feature type="binding site" evidence="8">
    <location>
        <position position="294"/>
    </location>
    <ligand>
        <name>substrate</name>
    </ligand>
</feature>
<evidence type="ECO:0000313" key="10">
    <source>
        <dbReference type="EMBL" id="APG62672.1"/>
    </source>
</evidence>
<dbReference type="EMBL" id="CP018154">
    <property type="protein sequence ID" value="APG62672.1"/>
    <property type="molecule type" value="Genomic_DNA"/>
</dbReference>
<evidence type="ECO:0000256" key="2">
    <source>
        <dbReference type="ARBA" id="ARBA00001933"/>
    </source>
</evidence>
<dbReference type="Pfam" id="PF01168">
    <property type="entry name" value="Ala_racemase_N"/>
    <property type="match status" value="1"/>
</dbReference>
<evidence type="ECO:0000256" key="7">
    <source>
        <dbReference type="PIRSR" id="PIRSR600821-50"/>
    </source>
</evidence>
<dbReference type="InterPro" id="IPR000821">
    <property type="entry name" value="Ala_racemase"/>
</dbReference>
<dbReference type="Gene3D" id="3.20.20.10">
    <property type="entry name" value="Alanine racemase"/>
    <property type="match status" value="1"/>
</dbReference>
<dbReference type="KEGG" id="sphl:LPB140_07575"/>
<evidence type="ECO:0000256" key="1">
    <source>
        <dbReference type="ARBA" id="ARBA00000316"/>
    </source>
</evidence>
<dbReference type="AlphaFoldDB" id="A0A1L3JC26"/>
<dbReference type="InterPro" id="IPR011079">
    <property type="entry name" value="Ala_racemase_C"/>
</dbReference>
<dbReference type="InterPro" id="IPR001608">
    <property type="entry name" value="Ala_racemase_N"/>
</dbReference>
<dbReference type="SMART" id="SM01005">
    <property type="entry name" value="Ala_racemase_C"/>
    <property type="match status" value="1"/>
</dbReference>
<dbReference type="GO" id="GO:0008784">
    <property type="term" value="F:alanine racemase activity"/>
    <property type="evidence" value="ECO:0007669"/>
    <property type="project" value="UniProtKB-EC"/>
</dbReference>
<dbReference type="GO" id="GO:0030632">
    <property type="term" value="P:D-alanine biosynthetic process"/>
    <property type="evidence" value="ECO:0007669"/>
    <property type="project" value="TreeGrafter"/>
</dbReference>
<evidence type="ECO:0000256" key="4">
    <source>
        <dbReference type="ARBA" id="ARBA00013089"/>
    </source>
</evidence>
<proteinExistence type="inferred from homology"/>
<feature type="binding site" evidence="8">
    <location>
        <position position="130"/>
    </location>
    <ligand>
        <name>substrate</name>
    </ligand>
</feature>
<dbReference type="EC" id="5.1.1.1" evidence="4"/>
<dbReference type="PANTHER" id="PTHR30511:SF0">
    <property type="entry name" value="ALANINE RACEMASE, CATABOLIC-RELATED"/>
    <property type="match status" value="1"/>
</dbReference>
<dbReference type="PANTHER" id="PTHR30511">
    <property type="entry name" value="ALANINE RACEMASE"/>
    <property type="match status" value="1"/>
</dbReference>
<dbReference type="SUPFAM" id="SSF50621">
    <property type="entry name" value="Alanine racemase C-terminal domain-like"/>
    <property type="match status" value="1"/>
</dbReference>
<dbReference type="Gene3D" id="2.40.37.10">
    <property type="entry name" value="Lyase, Ornithine Decarboxylase, Chain A, domain 1"/>
    <property type="match status" value="1"/>
</dbReference>
<dbReference type="Pfam" id="PF00842">
    <property type="entry name" value="Ala_racemase_C"/>
    <property type="match status" value="1"/>
</dbReference>
<keyword evidence="11" id="KW-1185">Reference proteome</keyword>
<evidence type="ECO:0000256" key="8">
    <source>
        <dbReference type="PIRSR" id="PIRSR600821-52"/>
    </source>
</evidence>
<dbReference type="GO" id="GO:0030170">
    <property type="term" value="F:pyridoxal phosphate binding"/>
    <property type="evidence" value="ECO:0007669"/>
    <property type="project" value="TreeGrafter"/>
</dbReference>
<dbReference type="STRING" id="1913578.LPB140_07575"/>
<evidence type="ECO:0000256" key="5">
    <source>
        <dbReference type="ARBA" id="ARBA00022898"/>
    </source>
</evidence>
<accession>A0A1L3JC26</accession>
<dbReference type="OrthoDB" id="9813814at2"/>
<evidence type="ECO:0000259" key="9">
    <source>
        <dbReference type="SMART" id="SM01005"/>
    </source>
</evidence>
<dbReference type="CDD" id="cd00430">
    <property type="entry name" value="PLPDE_III_AR"/>
    <property type="match status" value="1"/>
</dbReference>
<dbReference type="PRINTS" id="PR00992">
    <property type="entry name" value="ALARACEMASE"/>
</dbReference>
<feature type="domain" description="Alanine racemase C-terminal" evidence="9">
    <location>
        <begin position="225"/>
        <end position="346"/>
    </location>
</feature>
<dbReference type="NCBIfam" id="TIGR00492">
    <property type="entry name" value="alr"/>
    <property type="match status" value="1"/>
</dbReference>
<evidence type="ECO:0000313" key="11">
    <source>
        <dbReference type="Proteomes" id="UP000242561"/>
    </source>
</evidence>
<dbReference type="InterPro" id="IPR029066">
    <property type="entry name" value="PLP-binding_barrel"/>
</dbReference>
<comment type="cofactor">
    <cofactor evidence="2 7">
        <name>pyridoxal 5'-phosphate</name>
        <dbReference type="ChEBI" id="CHEBI:597326"/>
    </cofactor>
</comment>